<keyword evidence="1" id="KW-0472">Membrane</keyword>
<sequence>MRTLGLTLLLIGITILAFSGFSMIAKEKDFKVGRVEMNDPDHREISWIPILGGIIFIAGSVISVVYRNQQKV</sequence>
<dbReference type="OrthoDB" id="1375121at2"/>
<dbReference type="EMBL" id="CP003349">
    <property type="protein sequence ID" value="AFD05644.1"/>
    <property type="molecule type" value="Genomic_DNA"/>
</dbReference>
<name>H8KXW8_SOLCM</name>
<proteinExistence type="predicted"/>
<evidence type="ECO:0000313" key="3">
    <source>
        <dbReference type="Proteomes" id="UP000007590"/>
    </source>
</evidence>
<dbReference type="Proteomes" id="UP000007590">
    <property type="component" value="Chromosome"/>
</dbReference>
<reference evidence="2" key="1">
    <citation type="submission" date="2012-02" db="EMBL/GenBank/DDBJ databases">
        <title>The complete genome of Solitalea canadensis DSM 3403.</title>
        <authorList>
            <consortium name="US DOE Joint Genome Institute (JGI-PGF)"/>
            <person name="Lucas S."/>
            <person name="Copeland A."/>
            <person name="Lapidus A."/>
            <person name="Glavina del Rio T."/>
            <person name="Dalin E."/>
            <person name="Tice H."/>
            <person name="Bruce D."/>
            <person name="Goodwin L."/>
            <person name="Pitluck S."/>
            <person name="Peters L."/>
            <person name="Ovchinnikova G."/>
            <person name="Lu M."/>
            <person name="Kyrpides N."/>
            <person name="Mavromatis K."/>
            <person name="Ivanova N."/>
            <person name="Brettin T."/>
            <person name="Detter J.C."/>
            <person name="Han C."/>
            <person name="Larimer F."/>
            <person name="Land M."/>
            <person name="Hauser L."/>
            <person name="Markowitz V."/>
            <person name="Cheng J.-F."/>
            <person name="Hugenholtz P."/>
            <person name="Woyke T."/>
            <person name="Wu D."/>
            <person name="Spring S."/>
            <person name="Schroeder M."/>
            <person name="Kopitz M."/>
            <person name="Brambilla E."/>
            <person name="Klenk H.-P."/>
            <person name="Eisen J.A."/>
        </authorList>
    </citation>
    <scope>NUCLEOTIDE SEQUENCE</scope>
    <source>
        <strain evidence="2">DSM 3403</strain>
    </source>
</reference>
<evidence type="ECO:0008006" key="4">
    <source>
        <dbReference type="Google" id="ProtNLM"/>
    </source>
</evidence>
<protein>
    <recommendedName>
        <fullName evidence="4">DUF3185 domain-containing protein</fullName>
    </recommendedName>
</protein>
<dbReference type="KEGG" id="scn:Solca_0512"/>
<keyword evidence="3" id="KW-1185">Reference proteome</keyword>
<evidence type="ECO:0000313" key="2">
    <source>
        <dbReference type="EMBL" id="AFD05644.1"/>
    </source>
</evidence>
<dbReference type="AlphaFoldDB" id="H8KXW8"/>
<evidence type="ECO:0000256" key="1">
    <source>
        <dbReference type="SAM" id="Phobius"/>
    </source>
</evidence>
<keyword evidence="1" id="KW-0812">Transmembrane</keyword>
<keyword evidence="1" id="KW-1133">Transmembrane helix</keyword>
<dbReference type="HOGENOM" id="CLU_201154_0_0_10"/>
<gene>
    <name evidence="2" type="ordered locus">Solca_0512</name>
</gene>
<dbReference type="STRING" id="929556.Solca_0512"/>
<organism evidence="2 3">
    <name type="scientific">Solitalea canadensis (strain ATCC 29591 / DSM 3403 / JCM 21819 / LMG 8368 / NBRC 15130 / NCIMB 12057 / USAM 9D)</name>
    <name type="common">Flexibacter canadensis</name>
    <dbReference type="NCBI Taxonomy" id="929556"/>
    <lineage>
        <taxon>Bacteria</taxon>
        <taxon>Pseudomonadati</taxon>
        <taxon>Bacteroidota</taxon>
        <taxon>Sphingobacteriia</taxon>
        <taxon>Sphingobacteriales</taxon>
        <taxon>Sphingobacteriaceae</taxon>
        <taxon>Solitalea</taxon>
    </lineage>
</organism>
<feature type="transmembrane region" description="Helical" evidence="1">
    <location>
        <begin position="46"/>
        <end position="66"/>
    </location>
</feature>
<accession>H8KXW8</accession>
<dbReference type="RefSeq" id="WP_014678872.1">
    <property type="nucleotide sequence ID" value="NC_017770.1"/>
</dbReference>